<dbReference type="InterPro" id="IPR050832">
    <property type="entry name" value="Bact_Acetyltransf"/>
</dbReference>
<accession>A0ABN3B771</accession>
<keyword evidence="2" id="KW-0012">Acyltransferase</keyword>
<dbReference type="InterPro" id="IPR000182">
    <property type="entry name" value="GNAT_dom"/>
</dbReference>
<name>A0ABN3B771_9MICO</name>
<dbReference type="SUPFAM" id="SSF55729">
    <property type="entry name" value="Acyl-CoA N-acyltransferases (Nat)"/>
    <property type="match status" value="1"/>
</dbReference>
<feature type="domain" description="N-acetyltransferase" evidence="3">
    <location>
        <begin position="13"/>
        <end position="159"/>
    </location>
</feature>
<protein>
    <submittedName>
        <fullName evidence="4">Ribosomal protein S18-alanine N-acetyltransferase</fullName>
    </submittedName>
</protein>
<dbReference type="Proteomes" id="UP001501084">
    <property type="component" value="Unassembled WGS sequence"/>
</dbReference>
<dbReference type="GO" id="GO:0005840">
    <property type="term" value="C:ribosome"/>
    <property type="evidence" value="ECO:0007669"/>
    <property type="project" value="UniProtKB-KW"/>
</dbReference>
<gene>
    <name evidence="4" type="primary">rimI</name>
    <name evidence="4" type="ORF">GCM10009786_23100</name>
</gene>
<dbReference type="PROSITE" id="PS51186">
    <property type="entry name" value="GNAT"/>
    <property type="match status" value="1"/>
</dbReference>
<comment type="caution">
    <text evidence="4">The sequence shown here is derived from an EMBL/GenBank/DDBJ whole genome shotgun (WGS) entry which is preliminary data.</text>
</comment>
<evidence type="ECO:0000256" key="1">
    <source>
        <dbReference type="ARBA" id="ARBA00022679"/>
    </source>
</evidence>
<keyword evidence="4" id="KW-0689">Ribosomal protein</keyword>
<dbReference type="InterPro" id="IPR016181">
    <property type="entry name" value="Acyl_CoA_acyltransferase"/>
</dbReference>
<organism evidence="4 5">
    <name type="scientific">Leucobacter alluvii</name>
    <dbReference type="NCBI Taxonomy" id="340321"/>
    <lineage>
        <taxon>Bacteria</taxon>
        <taxon>Bacillati</taxon>
        <taxon>Actinomycetota</taxon>
        <taxon>Actinomycetes</taxon>
        <taxon>Micrococcales</taxon>
        <taxon>Microbacteriaceae</taxon>
        <taxon>Leucobacter</taxon>
    </lineage>
</organism>
<reference evidence="4 5" key="1">
    <citation type="journal article" date="2019" name="Int. J. Syst. Evol. Microbiol.">
        <title>The Global Catalogue of Microorganisms (GCM) 10K type strain sequencing project: providing services to taxonomists for standard genome sequencing and annotation.</title>
        <authorList>
            <consortium name="The Broad Institute Genomics Platform"/>
            <consortium name="The Broad Institute Genome Sequencing Center for Infectious Disease"/>
            <person name="Wu L."/>
            <person name="Ma J."/>
        </authorList>
    </citation>
    <scope>NUCLEOTIDE SEQUENCE [LARGE SCALE GENOMIC DNA]</scope>
    <source>
        <strain evidence="4 5">JCM 14919</strain>
    </source>
</reference>
<dbReference type="Pfam" id="PF00583">
    <property type="entry name" value="Acetyltransf_1"/>
    <property type="match status" value="1"/>
</dbReference>
<keyword evidence="1" id="KW-0808">Transferase</keyword>
<evidence type="ECO:0000313" key="4">
    <source>
        <dbReference type="EMBL" id="GAA2189548.1"/>
    </source>
</evidence>
<dbReference type="RefSeq" id="WP_346058411.1">
    <property type="nucleotide sequence ID" value="NZ_BAAAOP010000012.1"/>
</dbReference>
<evidence type="ECO:0000313" key="5">
    <source>
        <dbReference type="Proteomes" id="UP001501084"/>
    </source>
</evidence>
<sequence length="172" mass="18467">MSASDTSPAAAGPVLRSATLDDLDAVWSLETSVFGAEAWSRSMMREELVGDHRDYRVLVDGRGRVLGYAGMLALGAEADIQTIAVHPDVRGTGQGRRLIDALLDGAEARGVNEVFLEVRADNPVAQKLYESLGFEGIGTRPRYYQPEGVDAIVMRLAMGGRTRSGRAMGDQA</sequence>
<evidence type="ECO:0000256" key="2">
    <source>
        <dbReference type="ARBA" id="ARBA00023315"/>
    </source>
</evidence>
<dbReference type="NCBIfam" id="TIGR01575">
    <property type="entry name" value="rimI"/>
    <property type="match status" value="1"/>
</dbReference>
<dbReference type="CDD" id="cd04301">
    <property type="entry name" value="NAT_SF"/>
    <property type="match status" value="1"/>
</dbReference>
<keyword evidence="5" id="KW-1185">Reference proteome</keyword>
<keyword evidence="4" id="KW-0687">Ribonucleoprotein</keyword>
<dbReference type="PANTHER" id="PTHR43877">
    <property type="entry name" value="AMINOALKYLPHOSPHONATE N-ACETYLTRANSFERASE-RELATED-RELATED"/>
    <property type="match status" value="1"/>
</dbReference>
<proteinExistence type="predicted"/>
<dbReference type="EMBL" id="BAAAOP010000012">
    <property type="protein sequence ID" value="GAA2189548.1"/>
    <property type="molecule type" value="Genomic_DNA"/>
</dbReference>
<dbReference type="Gene3D" id="3.40.630.30">
    <property type="match status" value="1"/>
</dbReference>
<dbReference type="InterPro" id="IPR006464">
    <property type="entry name" value="AcTrfase_RimI/Ard1"/>
</dbReference>
<evidence type="ECO:0000259" key="3">
    <source>
        <dbReference type="PROSITE" id="PS51186"/>
    </source>
</evidence>